<proteinExistence type="inferred from homology"/>
<dbReference type="Proteomes" id="UP001501666">
    <property type="component" value="Unassembled WGS sequence"/>
</dbReference>
<protein>
    <submittedName>
        <fullName evidence="2">Divalent-cation tolerance protein CutA</fullName>
    </submittedName>
</protein>
<gene>
    <name evidence="2" type="ORF">GCM10010412_095490</name>
</gene>
<dbReference type="Gene3D" id="3.30.70.120">
    <property type="match status" value="1"/>
</dbReference>
<comment type="similarity">
    <text evidence="1">Belongs to the CutA family.</text>
</comment>
<dbReference type="InterPro" id="IPR004323">
    <property type="entry name" value="Ion_tolerance_CutA"/>
</dbReference>
<keyword evidence="3" id="KW-1185">Reference proteome</keyword>
<organism evidence="2 3">
    <name type="scientific">Nonomuraea recticatena</name>
    <dbReference type="NCBI Taxonomy" id="46178"/>
    <lineage>
        <taxon>Bacteria</taxon>
        <taxon>Bacillati</taxon>
        <taxon>Actinomycetota</taxon>
        <taxon>Actinomycetes</taxon>
        <taxon>Streptosporangiales</taxon>
        <taxon>Streptosporangiaceae</taxon>
        <taxon>Nonomuraea</taxon>
    </lineage>
</organism>
<evidence type="ECO:0000256" key="1">
    <source>
        <dbReference type="ARBA" id="ARBA00010169"/>
    </source>
</evidence>
<name>A0ABN3TCE1_9ACTN</name>
<sequence length="116" mass="12714">MLNGEVDMTDYLQVASTTSSQEEAVRLARGITEARLAACVQIAGPIRSIYWWVGKVQDAEEWHLVIKTTSDALSALESYIKANHSYEVPEIIATPIIGGSAEYLAWVSAETTPDRS</sequence>
<dbReference type="EMBL" id="BAAATE010000054">
    <property type="protein sequence ID" value="GAA2699163.1"/>
    <property type="molecule type" value="Genomic_DNA"/>
</dbReference>
<comment type="caution">
    <text evidence="2">The sequence shown here is derived from an EMBL/GenBank/DDBJ whole genome shotgun (WGS) entry which is preliminary data.</text>
</comment>
<evidence type="ECO:0000313" key="3">
    <source>
        <dbReference type="Proteomes" id="UP001501666"/>
    </source>
</evidence>
<dbReference type="InterPro" id="IPR011322">
    <property type="entry name" value="N-reg_PII-like_a/b"/>
</dbReference>
<dbReference type="InterPro" id="IPR015867">
    <property type="entry name" value="N-reg_PII/ATP_PRibTrfase_C"/>
</dbReference>
<evidence type="ECO:0000313" key="2">
    <source>
        <dbReference type="EMBL" id="GAA2699163.1"/>
    </source>
</evidence>
<dbReference type="PANTHER" id="PTHR23419">
    <property type="entry name" value="DIVALENT CATION TOLERANCE CUTA-RELATED"/>
    <property type="match status" value="1"/>
</dbReference>
<accession>A0ABN3TCE1</accession>
<reference evidence="2 3" key="1">
    <citation type="journal article" date="2019" name="Int. J. Syst. Evol. Microbiol.">
        <title>The Global Catalogue of Microorganisms (GCM) 10K type strain sequencing project: providing services to taxonomists for standard genome sequencing and annotation.</title>
        <authorList>
            <consortium name="The Broad Institute Genomics Platform"/>
            <consortium name="The Broad Institute Genome Sequencing Center for Infectious Disease"/>
            <person name="Wu L."/>
            <person name="Ma J."/>
        </authorList>
    </citation>
    <scope>NUCLEOTIDE SEQUENCE [LARGE SCALE GENOMIC DNA]</scope>
    <source>
        <strain evidence="2 3">JCM 6835</strain>
    </source>
</reference>
<dbReference type="Pfam" id="PF03091">
    <property type="entry name" value="CutA1"/>
    <property type="match status" value="1"/>
</dbReference>
<dbReference type="SUPFAM" id="SSF54913">
    <property type="entry name" value="GlnB-like"/>
    <property type="match status" value="1"/>
</dbReference>
<dbReference type="PANTHER" id="PTHR23419:SF8">
    <property type="entry name" value="FI09726P"/>
    <property type="match status" value="1"/>
</dbReference>